<sequence length="246" mass="27105">MSKAPSLADALFAKLEARIVSGEMPAGSRFPSQKEIAESEQVSRTVVREAVARLGAQGFAVARRGSGVYVPETVQYRAFQVTPEELSELSDVVKLLEMRLAIETEMAALAAARRTLADVSAMRLALRKIAELRDDPAAAAKADAAFHMTIAHATQNHYYVRLMEFLGVRLVPPRSLALRDQPARAYQKYAEKVHAEHEAIVEAIVRMDPARARAAARRHMQESLTRHTAVSDHLDVEKVAPVTSKK</sequence>
<evidence type="ECO:0000256" key="2">
    <source>
        <dbReference type="ARBA" id="ARBA00023125"/>
    </source>
</evidence>
<dbReference type="CDD" id="cd07377">
    <property type="entry name" value="WHTH_GntR"/>
    <property type="match status" value="1"/>
</dbReference>
<accession>A0A829YFY1</accession>
<evidence type="ECO:0000259" key="4">
    <source>
        <dbReference type="PROSITE" id="PS50949"/>
    </source>
</evidence>
<dbReference type="SUPFAM" id="SSF48008">
    <property type="entry name" value="GntR ligand-binding domain-like"/>
    <property type="match status" value="1"/>
</dbReference>
<evidence type="ECO:0000313" key="6">
    <source>
        <dbReference type="Proteomes" id="UP000445000"/>
    </source>
</evidence>
<dbReference type="Pfam" id="PF00392">
    <property type="entry name" value="GntR"/>
    <property type="match status" value="1"/>
</dbReference>
<keyword evidence="1" id="KW-0805">Transcription regulation</keyword>
<feature type="domain" description="HTH gntR-type" evidence="4">
    <location>
        <begin position="5"/>
        <end position="73"/>
    </location>
</feature>
<dbReference type="PRINTS" id="PR00035">
    <property type="entry name" value="HTHGNTR"/>
</dbReference>
<gene>
    <name evidence="5" type="ORF">GCM10011487_43550</name>
</gene>
<dbReference type="SMART" id="SM00345">
    <property type="entry name" value="HTH_GNTR"/>
    <property type="match status" value="1"/>
</dbReference>
<dbReference type="SMART" id="SM00895">
    <property type="entry name" value="FCD"/>
    <property type="match status" value="1"/>
</dbReference>
<evidence type="ECO:0000256" key="1">
    <source>
        <dbReference type="ARBA" id="ARBA00023015"/>
    </source>
</evidence>
<dbReference type="InterPro" id="IPR011711">
    <property type="entry name" value="GntR_C"/>
</dbReference>
<dbReference type="GO" id="GO:0003677">
    <property type="term" value="F:DNA binding"/>
    <property type="evidence" value="ECO:0007669"/>
    <property type="project" value="UniProtKB-KW"/>
</dbReference>
<reference evidence="6" key="1">
    <citation type="submission" date="2020-01" db="EMBL/GenBank/DDBJ databases">
        <title>'Steroidobacter agaridevorans' sp. nov., agar-degrading bacteria isolated from rhizosphere soils.</title>
        <authorList>
            <person name="Ikenaga M."/>
            <person name="Kataoka M."/>
            <person name="Murouchi A."/>
            <person name="Katsuragi S."/>
            <person name="Sakai M."/>
        </authorList>
    </citation>
    <scope>NUCLEOTIDE SEQUENCE [LARGE SCALE GENOMIC DNA]</scope>
    <source>
        <strain evidence="6">YU21-B</strain>
    </source>
</reference>
<evidence type="ECO:0000256" key="3">
    <source>
        <dbReference type="ARBA" id="ARBA00023163"/>
    </source>
</evidence>
<dbReference type="RefSeq" id="WP_161814006.1">
    <property type="nucleotide sequence ID" value="NZ_BLJN01000004.1"/>
</dbReference>
<proteinExistence type="predicted"/>
<dbReference type="GO" id="GO:0003700">
    <property type="term" value="F:DNA-binding transcription factor activity"/>
    <property type="evidence" value="ECO:0007669"/>
    <property type="project" value="InterPro"/>
</dbReference>
<dbReference type="EMBL" id="BLJN01000004">
    <property type="protein sequence ID" value="GFE82355.1"/>
    <property type="molecule type" value="Genomic_DNA"/>
</dbReference>
<dbReference type="PANTHER" id="PTHR43537:SF5">
    <property type="entry name" value="UXU OPERON TRANSCRIPTIONAL REGULATOR"/>
    <property type="match status" value="1"/>
</dbReference>
<dbReference type="Proteomes" id="UP000445000">
    <property type="component" value="Unassembled WGS sequence"/>
</dbReference>
<dbReference type="SUPFAM" id="SSF46785">
    <property type="entry name" value="Winged helix' DNA-binding domain"/>
    <property type="match status" value="1"/>
</dbReference>
<keyword evidence="2" id="KW-0238">DNA-binding</keyword>
<dbReference type="AlphaFoldDB" id="A0A829YFY1"/>
<keyword evidence="6" id="KW-1185">Reference proteome</keyword>
<dbReference type="PROSITE" id="PS50949">
    <property type="entry name" value="HTH_GNTR"/>
    <property type="match status" value="1"/>
</dbReference>
<dbReference type="InterPro" id="IPR036388">
    <property type="entry name" value="WH-like_DNA-bd_sf"/>
</dbReference>
<dbReference type="InterPro" id="IPR036390">
    <property type="entry name" value="WH_DNA-bd_sf"/>
</dbReference>
<evidence type="ECO:0000313" key="5">
    <source>
        <dbReference type="EMBL" id="GFE82355.1"/>
    </source>
</evidence>
<dbReference type="Gene3D" id="1.10.10.10">
    <property type="entry name" value="Winged helix-like DNA-binding domain superfamily/Winged helix DNA-binding domain"/>
    <property type="match status" value="1"/>
</dbReference>
<comment type="caution">
    <text evidence="5">The sequence shown here is derived from an EMBL/GenBank/DDBJ whole genome shotgun (WGS) entry which is preliminary data.</text>
</comment>
<dbReference type="Pfam" id="PF07729">
    <property type="entry name" value="FCD"/>
    <property type="match status" value="1"/>
</dbReference>
<dbReference type="InterPro" id="IPR008920">
    <property type="entry name" value="TF_FadR/GntR_C"/>
</dbReference>
<dbReference type="PANTHER" id="PTHR43537">
    <property type="entry name" value="TRANSCRIPTIONAL REGULATOR, GNTR FAMILY"/>
    <property type="match status" value="1"/>
</dbReference>
<protein>
    <submittedName>
        <fullName evidence="5">GntR family transcriptional regulator</fullName>
    </submittedName>
</protein>
<dbReference type="InterPro" id="IPR000524">
    <property type="entry name" value="Tscrpt_reg_HTH_GntR"/>
</dbReference>
<keyword evidence="3" id="KW-0804">Transcription</keyword>
<dbReference type="Gene3D" id="1.20.120.530">
    <property type="entry name" value="GntR ligand-binding domain-like"/>
    <property type="match status" value="1"/>
</dbReference>
<name>A0A829YFY1_9GAMM</name>
<organism evidence="5 6">
    <name type="scientific">Steroidobacter agaridevorans</name>
    <dbReference type="NCBI Taxonomy" id="2695856"/>
    <lineage>
        <taxon>Bacteria</taxon>
        <taxon>Pseudomonadati</taxon>
        <taxon>Pseudomonadota</taxon>
        <taxon>Gammaproteobacteria</taxon>
        <taxon>Steroidobacterales</taxon>
        <taxon>Steroidobacteraceae</taxon>
        <taxon>Steroidobacter</taxon>
    </lineage>
</organism>